<dbReference type="AlphaFoldDB" id="A0A0F9GYF4"/>
<accession>A0A0F9GYF4</accession>
<feature type="non-terminal residue" evidence="1">
    <location>
        <position position="1"/>
    </location>
</feature>
<organism evidence="1">
    <name type="scientific">marine sediment metagenome</name>
    <dbReference type="NCBI Taxonomy" id="412755"/>
    <lineage>
        <taxon>unclassified sequences</taxon>
        <taxon>metagenomes</taxon>
        <taxon>ecological metagenomes</taxon>
    </lineage>
</organism>
<protein>
    <submittedName>
        <fullName evidence="1">Uncharacterized protein</fullName>
    </submittedName>
</protein>
<reference evidence="1" key="1">
    <citation type="journal article" date="2015" name="Nature">
        <title>Complex archaea that bridge the gap between prokaryotes and eukaryotes.</title>
        <authorList>
            <person name="Spang A."/>
            <person name="Saw J.H."/>
            <person name="Jorgensen S.L."/>
            <person name="Zaremba-Niedzwiedzka K."/>
            <person name="Martijn J."/>
            <person name="Lind A.E."/>
            <person name="van Eijk R."/>
            <person name="Schleper C."/>
            <person name="Guy L."/>
            <person name="Ettema T.J."/>
        </authorList>
    </citation>
    <scope>NUCLEOTIDE SEQUENCE</scope>
</reference>
<dbReference type="EMBL" id="LAZR01024675">
    <property type="protein sequence ID" value="KKL74375.1"/>
    <property type="molecule type" value="Genomic_DNA"/>
</dbReference>
<sequence>TTQAIIGSDGILQHREKYENCGECVFYRKPDVCRIVEGPVADDQVCNWIQGRTGDKEDEEKRKYTVDDVRAFVWGLMVRQPFSHKVVDVEHTTEGWLILIEDTADPPHYFSLSLPFYIEHTSLEHHHTQEEVDSITRTGKEMDFKPPVNFEEASQLYSTGELTTEAFEPFRRAHDAERSK</sequence>
<proteinExistence type="predicted"/>
<name>A0A0F9GYF4_9ZZZZ</name>
<gene>
    <name evidence="1" type="ORF">LCGC14_2065480</name>
</gene>
<comment type="caution">
    <text evidence="1">The sequence shown here is derived from an EMBL/GenBank/DDBJ whole genome shotgun (WGS) entry which is preliminary data.</text>
</comment>
<evidence type="ECO:0000313" key="1">
    <source>
        <dbReference type="EMBL" id="KKL74375.1"/>
    </source>
</evidence>